<name>A0ABQ4X3R7_9ASTR</name>
<sequence length="160" mass="18377">MYRTVKIIMISNECHVTIVLSCFYITQIVRLEGDGPPSKPSVVPCGRKIYERETSLESLNPSDVFALHKARIEFLYRRRVVEKEVRCRRRVVEEEGGGGGGVFDGSEWYLRNTDMVPVYRGNLENELRVTCYTDGLFETDKDDRKSQLGYVFILNEGAID</sequence>
<organism evidence="1 2">
    <name type="scientific">Tanacetum coccineum</name>
    <dbReference type="NCBI Taxonomy" id="301880"/>
    <lineage>
        <taxon>Eukaryota</taxon>
        <taxon>Viridiplantae</taxon>
        <taxon>Streptophyta</taxon>
        <taxon>Embryophyta</taxon>
        <taxon>Tracheophyta</taxon>
        <taxon>Spermatophyta</taxon>
        <taxon>Magnoliopsida</taxon>
        <taxon>eudicotyledons</taxon>
        <taxon>Gunneridae</taxon>
        <taxon>Pentapetalae</taxon>
        <taxon>asterids</taxon>
        <taxon>campanulids</taxon>
        <taxon>Asterales</taxon>
        <taxon>Asteraceae</taxon>
        <taxon>Asteroideae</taxon>
        <taxon>Anthemideae</taxon>
        <taxon>Anthemidinae</taxon>
        <taxon>Tanacetum</taxon>
    </lineage>
</organism>
<reference evidence="1" key="2">
    <citation type="submission" date="2022-01" db="EMBL/GenBank/DDBJ databases">
        <authorList>
            <person name="Yamashiro T."/>
            <person name="Shiraishi A."/>
            <person name="Satake H."/>
            <person name="Nakayama K."/>
        </authorList>
    </citation>
    <scope>NUCLEOTIDE SEQUENCE</scope>
</reference>
<evidence type="ECO:0000313" key="2">
    <source>
        <dbReference type="Proteomes" id="UP001151760"/>
    </source>
</evidence>
<accession>A0ABQ4X3R7</accession>
<reference evidence="1" key="1">
    <citation type="journal article" date="2022" name="Int. J. Mol. Sci.">
        <title>Draft Genome of Tanacetum Coccineum: Genomic Comparison of Closely Related Tanacetum-Family Plants.</title>
        <authorList>
            <person name="Yamashiro T."/>
            <person name="Shiraishi A."/>
            <person name="Nakayama K."/>
            <person name="Satake H."/>
        </authorList>
    </citation>
    <scope>NUCLEOTIDE SEQUENCE</scope>
</reference>
<protein>
    <submittedName>
        <fullName evidence="1">Uncharacterized protein</fullName>
    </submittedName>
</protein>
<dbReference type="EMBL" id="BQNB010009179">
    <property type="protein sequence ID" value="GJS59849.1"/>
    <property type="molecule type" value="Genomic_DNA"/>
</dbReference>
<comment type="caution">
    <text evidence="1">The sequence shown here is derived from an EMBL/GenBank/DDBJ whole genome shotgun (WGS) entry which is preliminary data.</text>
</comment>
<keyword evidence="2" id="KW-1185">Reference proteome</keyword>
<proteinExistence type="predicted"/>
<dbReference type="Proteomes" id="UP001151760">
    <property type="component" value="Unassembled WGS sequence"/>
</dbReference>
<gene>
    <name evidence="1" type="ORF">Tco_0654633</name>
</gene>
<evidence type="ECO:0000313" key="1">
    <source>
        <dbReference type="EMBL" id="GJS59849.1"/>
    </source>
</evidence>